<accession>A0A382UU37</accession>
<sequence length="165" mass="18464">DRKSVDDYVGTLLDLAVLALETDSTRAVTLQIPFWEGFKEPDISGNYHDFSHHGQKPEKIKKLLKMEKGILKRISGALTTMKERKVGNESLFDQTTTLLTASMGSANAHNFDDLPALVFDGRMKTSGHWRRKDTPMCDLYLGLLQQFGAQRDRFGESAGAFDLLA</sequence>
<name>A0A382UU37_9ZZZZ</name>
<protein>
    <recommendedName>
        <fullName evidence="2">DUF1552 domain-containing protein</fullName>
    </recommendedName>
</protein>
<proteinExistence type="predicted"/>
<dbReference type="AlphaFoldDB" id="A0A382UU37"/>
<dbReference type="Pfam" id="PF07586">
    <property type="entry name" value="HXXSHH"/>
    <property type="match status" value="1"/>
</dbReference>
<dbReference type="EMBL" id="UINC01146823">
    <property type="protein sequence ID" value="SVD37773.1"/>
    <property type="molecule type" value="Genomic_DNA"/>
</dbReference>
<reference evidence="1" key="1">
    <citation type="submission" date="2018-05" db="EMBL/GenBank/DDBJ databases">
        <authorList>
            <person name="Lanie J.A."/>
            <person name="Ng W.-L."/>
            <person name="Kazmierczak K.M."/>
            <person name="Andrzejewski T.M."/>
            <person name="Davidsen T.M."/>
            <person name="Wayne K.J."/>
            <person name="Tettelin H."/>
            <person name="Glass J.I."/>
            <person name="Rusch D."/>
            <person name="Podicherti R."/>
            <person name="Tsui H.-C.T."/>
            <person name="Winkler M.E."/>
        </authorList>
    </citation>
    <scope>NUCLEOTIDE SEQUENCE</scope>
</reference>
<feature type="non-terminal residue" evidence="1">
    <location>
        <position position="1"/>
    </location>
</feature>
<evidence type="ECO:0008006" key="2">
    <source>
        <dbReference type="Google" id="ProtNLM"/>
    </source>
</evidence>
<gene>
    <name evidence="1" type="ORF">METZ01_LOCUS390627</name>
</gene>
<dbReference type="InterPro" id="IPR011447">
    <property type="entry name" value="DUF1552"/>
</dbReference>
<evidence type="ECO:0000313" key="1">
    <source>
        <dbReference type="EMBL" id="SVD37773.1"/>
    </source>
</evidence>
<organism evidence="1">
    <name type="scientific">marine metagenome</name>
    <dbReference type="NCBI Taxonomy" id="408172"/>
    <lineage>
        <taxon>unclassified sequences</taxon>
        <taxon>metagenomes</taxon>
        <taxon>ecological metagenomes</taxon>
    </lineage>
</organism>